<dbReference type="RefSeq" id="WP_143923266.1">
    <property type="nucleotide sequence ID" value="NZ_VLTK01000008.1"/>
</dbReference>
<keyword evidence="2" id="KW-1185">Reference proteome</keyword>
<reference evidence="1 2" key="1">
    <citation type="submission" date="2019-07" db="EMBL/GenBank/DDBJ databases">
        <title>Draft genome sequence of Brevibacterium aurantiacum XU54 isolated from Xinjiang China.</title>
        <authorList>
            <person name="Xu X."/>
        </authorList>
    </citation>
    <scope>NUCLEOTIDE SEQUENCE [LARGE SCALE GENOMIC DNA]</scope>
    <source>
        <strain evidence="1 2">XU54</strain>
    </source>
</reference>
<gene>
    <name evidence="1" type="ORF">FO013_14420</name>
</gene>
<name>A0A556CBY9_BREAU</name>
<proteinExistence type="predicted"/>
<dbReference type="EMBL" id="VLTK01000008">
    <property type="protein sequence ID" value="TSI14558.1"/>
    <property type="molecule type" value="Genomic_DNA"/>
</dbReference>
<protein>
    <submittedName>
        <fullName evidence="1">Uncharacterized protein</fullName>
    </submittedName>
</protein>
<sequence>MAAEFSTQLVGDGGSVSVGIDPLQTLSEGGPVFGDESESEFDEDANAAGLRRGIDEYHKDKVEGCLLFEVEAKLVVGGVDDEQV</sequence>
<evidence type="ECO:0000313" key="2">
    <source>
        <dbReference type="Proteomes" id="UP000316406"/>
    </source>
</evidence>
<dbReference type="AlphaFoldDB" id="A0A556CBY9"/>
<organism evidence="1 2">
    <name type="scientific">Brevibacterium aurantiacum</name>
    <dbReference type="NCBI Taxonomy" id="273384"/>
    <lineage>
        <taxon>Bacteria</taxon>
        <taxon>Bacillati</taxon>
        <taxon>Actinomycetota</taxon>
        <taxon>Actinomycetes</taxon>
        <taxon>Micrococcales</taxon>
        <taxon>Brevibacteriaceae</taxon>
        <taxon>Brevibacterium</taxon>
    </lineage>
</organism>
<accession>A0A556CBY9</accession>
<dbReference type="Proteomes" id="UP000316406">
    <property type="component" value="Unassembled WGS sequence"/>
</dbReference>
<comment type="caution">
    <text evidence="1">The sequence shown here is derived from an EMBL/GenBank/DDBJ whole genome shotgun (WGS) entry which is preliminary data.</text>
</comment>
<evidence type="ECO:0000313" key="1">
    <source>
        <dbReference type="EMBL" id="TSI14558.1"/>
    </source>
</evidence>